<dbReference type="Proteomes" id="UP000501387">
    <property type="component" value="Chromosome"/>
</dbReference>
<dbReference type="KEGG" id="lins:G7067_07990"/>
<sequence length="182" mass="20235">MNIQENRKHWIPGWAIALIIIGAVIVFGATTILTVGTFRVVMTMSAAMPRPEPAPTPSAPSTPSTPSQESSERALEQLRDRLSVSREEYLEAIKDGTIYDRLPDGDKVDPNYIRDFMFLFTDLKSATVFMGGSDLASIEELSDEADELERRFLAGEDLGSSVRLVREDGTVYESDGKYRTIK</sequence>
<name>A0A6G8FIS6_9MICO</name>
<dbReference type="AlphaFoldDB" id="A0A6G8FIS6"/>
<feature type="transmembrane region" description="Helical" evidence="2">
    <location>
        <begin position="14"/>
        <end position="41"/>
    </location>
</feature>
<feature type="compositionally biased region" description="Pro residues" evidence="1">
    <location>
        <begin position="50"/>
        <end position="60"/>
    </location>
</feature>
<reference evidence="3 4" key="1">
    <citation type="submission" date="2020-03" db="EMBL/GenBank/DDBJ databases">
        <title>Leucobacter sp. nov., isolated from beetles.</title>
        <authorList>
            <person name="Hyun D.-W."/>
            <person name="Bae J.-W."/>
        </authorList>
    </citation>
    <scope>NUCLEOTIDE SEQUENCE [LARGE SCALE GENOMIC DNA]</scope>
    <source>
        <strain evidence="3 4">HDW9B</strain>
    </source>
</reference>
<keyword evidence="4" id="KW-1185">Reference proteome</keyword>
<protein>
    <submittedName>
        <fullName evidence="3">Uncharacterized protein</fullName>
    </submittedName>
</protein>
<keyword evidence="2" id="KW-0812">Transmembrane</keyword>
<accession>A0A6G8FIS6</accession>
<keyword evidence="2" id="KW-0472">Membrane</keyword>
<feature type="region of interest" description="Disordered" evidence="1">
    <location>
        <begin position="48"/>
        <end position="73"/>
    </location>
</feature>
<dbReference type="EMBL" id="CP049934">
    <property type="protein sequence ID" value="QIM16376.1"/>
    <property type="molecule type" value="Genomic_DNA"/>
</dbReference>
<proteinExistence type="predicted"/>
<evidence type="ECO:0000313" key="4">
    <source>
        <dbReference type="Proteomes" id="UP000501387"/>
    </source>
</evidence>
<organism evidence="3 4">
    <name type="scientific">Leucobacter insecticola</name>
    <dbReference type="NCBI Taxonomy" id="2714934"/>
    <lineage>
        <taxon>Bacteria</taxon>
        <taxon>Bacillati</taxon>
        <taxon>Actinomycetota</taxon>
        <taxon>Actinomycetes</taxon>
        <taxon>Micrococcales</taxon>
        <taxon>Microbacteriaceae</taxon>
        <taxon>Leucobacter</taxon>
    </lineage>
</organism>
<gene>
    <name evidence="3" type="ORF">G7067_07990</name>
</gene>
<dbReference type="RefSeq" id="WP_166323335.1">
    <property type="nucleotide sequence ID" value="NZ_CP049934.1"/>
</dbReference>
<evidence type="ECO:0000313" key="3">
    <source>
        <dbReference type="EMBL" id="QIM16376.1"/>
    </source>
</evidence>
<evidence type="ECO:0000256" key="1">
    <source>
        <dbReference type="SAM" id="MobiDB-lite"/>
    </source>
</evidence>
<keyword evidence="2" id="KW-1133">Transmembrane helix</keyword>
<evidence type="ECO:0000256" key="2">
    <source>
        <dbReference type="SAM" id="Phobius"/>
    </source>
</evidence>